<gene>
    <name evidence="2" type="ORF">EZJ55_21940</name>
</gene>
<protein>
    <submittedName>
        <fullName evidence="2">Uncharacterized protein</fullName>
    </submittedName>
</protein>
<dbReference type="Gene3D" id="2.90.10.30">
    <property type="match status" value="1"/>
</dbReference>
<dbReference type="Proteomes" id="UP000325636">
    <property type="component" value="Unassembled WGS sequence"/>
</dbReference>
<dbReference type="AlphaFoldDB" id="A0A5J5LZ48"/>
<evidence type="ECO:0000313" key="3">
    <source>
        <dbReference type="Proteomes" id="UP000325636"/>
    </source>
</evidence>
<name>A0A5J5LZ48_MICAE</name>
<dbReference type="SUPFAM" id="SSF50978">
    <property type="entry name" value="WD40 repeat-like"/>
    <property type="match status" value="1"/>
</dbReference>
<evidence type="ECO:0000256" key="1">
    <source>
        <dbReference type="SAM" id="MobiDB-lite"/>
    </source>
</evidence>
<proteinExistence type="predicted"/>
<dbReference type="InterPro" id="IPR036322">
    <property type="entry name" value="WD40_repeat_dom_sf"/>
</dbReference>
<dbReference type="EMBL" id="SRLN01000012">
    <property type="protein sequence ID" value="KAB0242818.1"/>
    <property type="molecule type" value="Genomic_DNA"/>
</dbReference>
<dbReference type="RefSeq" id="WP_150978188.1">
    <property type="nucleotide sequence ID" value="NZ_SRLN01000012.1"/>
</dbReference>
<feature type="region of interest" description="Disordered" evidence="1">
    <location>
        <begin position="584"/>
        <end position="605"/>
    </location>
</feature>
<organism evidence="2 3">
    <name type="scientific">Microcystis aeruginosa EAWAG127a</name>
    <dbReference type="NCBI Taxonomy" id="2529855"/>
    <lineage>
        <taxon>Bacteria</taxon>
        <taxon>Bacillati</taxon>
        <taxon>Cyanobacteriota</taxon>
        <taxon>Cyanophyceae</taxon>
        <taxon>Oscillatoriophycideae</taxon>
        <taxon>Chroococcales</taxon>
        <taxon>Microcystaceae</taxon>
        <taxon>Microcystis</taxon>
    </lineage>
</organism>
<comment type="caution">
    <text evidence="2">The sequence shown here is derived from an EMBL/GenBank/DDBJ whole genome shotgun (WGS) entry which is preliminary data.</text>
</comment>
<accession>A0A5J5LZ48</accession>
<reference evidence="3" key="1">
    <citation type="submission" date="2019-04" db="EMBL/GenBank/DDBJ databases">
        <title>Microviridin 1777: A Toxic Chymotrypsin Inhibitor Discovered by a Metabologenomic Approach.</title>
        <authorList>
            <person name="Sieber S."/>
            <person name="Grendelmeier S.M."/>
            <person name="Harris L.A."/>
            <person name="Mitchell D.A."/>
            <person name="Gademann K."/>
        </authorList>
    </citation>
    <scope>NUCLEOTIDE SEQUENCE [LARGE SCALE GENOMIC DNA]</scope>
    <source>
        <strain evidence="3">EAWAG127a</strain>
    </source>
</reference>
<sequence>MSNTSFPYNQTVAAFSPVIGGNSGTTIVVGAYSSGFSLCQIQPNGLSSSNELQLTWNCIGNIQNSGSSTTAMTFLTNAQNQANITQYLLTGSEAGDLYLYAVEIAQNASALTASNLSSSTKIASFDSAVASICYDPQATTSNNLFVALANGDVYAYSVSFNNSFTTGMGSMTNLLYCNSYSLVMSSTGSLVLYSPGYKPLWNSTPCSEWDASATYNDSPQNTKRFWAHIQNGDLIITMGENFGQPVNQILWSGSTSTVDLALGDNGTVFIIDTANNATLATLYQGSGSMSTWVVLESDYLTNLSAQQWSSSYTAPTLTQTVKNTSLSSASGGQVQIAPLYVPGEPTCYLITGISGAGLYYFVAETLSDSCNPAALTIASTSVAITSTVAVAVNGSTVYVATENALYEGTWNSGSWGFGGFTQLWPTSGQTITSLSFSNCQDTIYTQGALYIGTFSNNDSGDSGTGSVWAYNPAQGSTQVIYGDSISGATWSVLGDVAGYVLVNSGSTGLGIGNPCPSAQLETEYFQMIDNQGNPTKTPDGIGALITAALAMAFSIATFDPEGLAASITGVVLATAGLGEAGAATASSVASNNSPSGIPTGSSGSD</sequence>
<evidence type="ECO:0000313" key="2">
    <source>
        <dbReference type="EMBL" id="KAB0242818.1"/>
    </source>
</evidence>